<dbReference type="EMBL" id="BK014839">
    <property type="protein sequence ID" value="DAD78209.1"/>
    <property type="molecule type" value="Genomic_DNA"/>
</dbReference>
<sequence length="75" mass="7610">MNKELNVLGLISMVIAIVGLFVFGIPCGVASLILGIIGIATAGDTKGKGMAVTGTVLGAFDLLTVLFLLNIVSAY</sequence>
<protein>
    <recommendedName>
        <fullName evidence="2">DUF4190 domain-containing protein</fullName>
    </recommendedName>
</protein>
<accession>A0A8S5M7A6</accession>
<feature type="transmembrane region" description="Helical" evidence="1">
    <location>
        <begin position="52"/>
        <end position="72"/>
    </location>
</feature>
<proteinExistence type="predicted"/>
<feature type="domain" description="DUF4190" evidence="2">
    <location>
        <begin position="9"/>
        <end position="66"/>
    </location>
</feature>
<evidence type="ECO:0000256" key="1">
    <source>
        <dbReference type="SAM" id="Phobius"/>
    </source>
</evidence>
<evidence type="ECO:0000259" key="2">
    <source>
        <dbReference type="Pfam" id="PF13828"/>
    </source>
</evidence>
<organism evidence="3">
    <name type="scientific">Siphoviridae sp. ctrgt10</name>
    <dbReference type="NCBI Taxonomy" id="2826479"/>
    <lineage>
        <taxon>Viruses</taxon>
        <taxon>Duplodnaviria</taxon>
        <taxon>Heunggongvirae</taxon>
        <taxon>Uroviricota</taxon>
        <taxon>Caudoviricetes</taxon>
    </lineage>
</organism>
<keyword evidence="1" id="KW-1133">Transmembrane helix</keyword>
<reference evidence="3" key="1">
    <citation type="journal article" date="2021" name="Proc. Natl. Acad. Sci. U.S.A.">
        <title>A Catalog of Tens of Thousands of Viruses from Human Metagenomes Reveals Hidden Associations with Chronic Diseases.</title>
        <authorList>
            <person name="Tisza M.J."/>
            <person name="Buck C.B."/>
        </authorList>
    </citation>
    <scope>NUCLEOTIDE SEQUENCE</scope>
    <source>
        <strain evidence="3">Ctrgt10</strain>
    </source>
</reference>
<keyword evidence="1" id="KW-0812">Transmembrane</keyword>
<evidence type="ECO:0000313" key="3">
    <source>
        <dbReference type="EMBL" id="DAD78209.1"/>
    </source>
</evidence>
<dbReference type="InterPro" id="IPR025241">
    <property type="entry name" value="DUF4190"/>
</dbReference>
<keyword evidence="1" id="KW-0472">Membrane</keyword>
<name>A0A8S5M7A6_9CAUD</name>
<feature type="transmembrane region" description="Helical" evidence="1">
    <location>
        <begin position="7"/>
        <end position="40"/>
    </location>
</feature>
<dbReference type="Pfam" id="PF13828">
    <property type="entry name" value="DUF4190"/>
    <property type="match status" value="1"/>
</dbReference>